<feature type="domain" description="Luciferase-like" evidence="2">
    <location>
        <begin position="115"/>
        <end position="256"/>
    </location>
</feature>
<dbReference type="InterPro" id="IPR019922">
    <property type="entry name" value="Lucif-like_OxRdatse_MSMEG_4141"/>
</dbReference>
<dbReference type="EMBL" id="JACJHR010000022">
    <property type="protein sequence ID" value="MBB2500926.1"/>
    <property type="molecule type" value="Genomic_DNA"/>
</dbReference>
<dbReference type="NCBIfam" id="TIGR03620">
    <property type="entry name" value="F420_MSMEG_4141"/>
    <property type="match status" value="1"/>
</dbReference>
<protein>
    <submittedName>
        <fullName evidence="3">TIGR03620 family F420-dependent LLM class oxidoreductase</fullName>
    </submittedName>
</protein>
<feature type="domain" description="Luciferase-like" evidence="2">
    <location>
        <begin position="6"/>
        <end position="94"/>
    </location>
</feature>
<dbReference type="PANTHER" id="PTHR43244">
    <property type="match status" value="1"/>
</dbReference>
<dbReference type="AlphaFoldDB" id="A0A8E2B3X9"/>
<keyword evidence="1" id="KW-0560">Oxidoreductase</keyword>
<dbReference type="PANTHER" id="PTHR43244:SF1">
    <property type="entry name" value="5,10-METHYLENETETRAHYDROMETHANOPTERIN REDUCTASE"/>
    <property type="match status" value="1"/>
</dbReference>
<dbReference type="GO" id="GO:0016705">
    <property type="term" value="F:oxidoreductase activity, acting on paired donors, with incorporation or reduction of molecular oxygen"/>
    <property type="evidence" value="ECO:0007669"/>
    <property type="project" value="InterPro"/>
</dbReference>
<accession>A0A8E2B3X9</accession>
<evidence type="ECO:0000313" key="3">
    <source>
        <dbReference type="EMBL" id="MBB2500926.1"/>
    </source>
</evidence>
<comment type="caution">
    <text evidence="3">The sequence shown here is derived from an EMBL/GenBank/DDBJ whole genome shotgun (WGS) entry which is preliminary data.</text>
</comment>
<gene>
    <name evidence="3" type="ORF">H5411_17555</name>
</gene>
<dbReference type="InterPro" id="IPR050564">
    <property type="entry name" value="F420-G6PD/mer"/>
</dbReference>
<evidence type="ECO:0000259" key="2">
    <source>
        <dbReference type="Pfam" id="PF00296"/>
    </source>
</evidence>
<evidence type="ECO:0000256" key="1">
    <source>
        <dbReference type="ARBA" id="ARBA00023002"/>
    </source>
</evidence>
<reference evidence="3 4" key="1">
    <citation type="submission" date="2020-08" db="EMBL/GenBank/DDBJ databases">
        <title>Amycolatopsis echigonensis JCM 21831.</title>
        <authorList>
            <person name="Tedsree N."/>
            <person name="Kuncharoen N."/>
            <person name="Likhitwitayawuid K."/>
            <person name="Tanasupawat S."/>
        </authorList>
    </citation>
    <scope>NUCLEOTIDE SEQUENCE [LARGE SCALE GENOMIC DNA]</scope>
    <source>
        <strain evidence="3 4">JCM 21831</strain>
    </source>
</reference>
<sequence>MTVGIWTFSFDGKEISEVRAAAREVESLGFTALWFGEYRGREAFTQAALLLEATTTLAVATGIARYSERSAATAEAAGRTLAEAYPGRFTLGLGGHRSGGGATALQDYLDAMDAADLDFAPGSASGSRPRRLLAALGPKLLKLAATRADGAHPYFVPPEHTAFARETMGPDAYLAVEQAVVLDADPVRARQTAREHVAGYVRLAAHQRANLRRLGYTEEDLSDGGSDRLVDALVAYRNENEVADRIRAHFDAGADHVCIQVLGDGPEIPVDGWRRLAPLVL</sequence>
<dbReference type="Pfam" id="PF00296">
    <property type="entry name" value="Bac_luciferase"/>
    <property type="match status" value="2"/>
</dbReference>
<dbReference type="InterPro" id="IPR036661">
    <property type="entry name" value="Luciferase-like_sf"/>
</dbReference>
<dbReference type="InterPro" id="IPR011251">
    <property type="entry name" value="Luciferase-like_dom"/>
</dbReference>
<dbReference type="Gene3D" id="3.20.20.30">
    <property type="entry name" value="Luciferase-like domain"/>
    <property type="match status" value="1"/>
</dbReference>
<dbReference type="RefSeq" id="WP_183124342.1">
    <property type="nucleotide sequence ID" value="NZ_JACJHR010000022.1"/>
</dbReference>
<organism evidence="3 4">
    <name type="scientific">Amycolatopsis echigonensis</name>
    <dbReference type="NCBI Taxonomy" id="2576905"/>
    <lineage>
        <taxon>Bacteria</taxon>
        <taxon>Bacillati</taxon>
        <taxon>Actinomycetota</taxon>
        <taxon>Actinomycetes</taxon>
        <taxon>Pseudonocardiales</taxon>
        <taxon>Pseudonocardiaceae</taxon>
        <taxon>Amycolatopsis</taxon>
    </lineage>
</organism>
<proteinExistence type="predicted"/>
<evidence type="ECO:0000313" key="4">
    <source>
        <dbReference type="Proteomes" id="UP000550260"/>
    </source>
</evidence>
<dbReference type="Proteomes" id="UP000550260">
    <property type="component" value="Unassembled WGS sequence"/>
</dbReference>
<name>A0A8E2B3X9_9PSEU</name>
<dbReference type="SUPFAM" id="SSF51679">
    <property type="entry name" value="Bacterial luciferase-like"/>
    <property type="match status" value="1"/>
</dbReference>